<gene>
    <name evidence="1" type="ORF">GNF68_04995</name>
</gene>
<proteinExistence type="predicted"/>
<accession>A0AAW9HYK9</accession>
<dbReference type="EMBL" id="WNUI01000008">
    <property type="protein sequence ID" value="MDZ4908425.1"/>
    <property type="molecule type" value="Genomic_DNA"/>
</dbReference>
<sequence>MAIRNHTRKLLWGKSANRCNFPNCKEILSIECEEGHHTVIGEECHIIARSEDGPRGNSSLNKKQRDEYDNLILMCEKHHHIIDENPNQYTVEILKNMKSKHEEWVNSNLNKETVEEVDFDFEDIKFDKDILKEIYQNITDNTDFFNYEIKDIEIALNLLTFLDGKSRSVLHKLIKYFYKKDNIDIPSIMNKLVNDYIISEENFIFSIQMLEKHEFIIFEREDENDMGIAYDGSFIDRYSNITYRILNKECYLFKNGYILMLLGKCIDKKEFKYLIEDLEFEYL</sequence>
<protein>
    <recommendedName>
        <fullName evidence="3">HNH endonuclease</fullName>
    </recommendedName>
</protein>
<organism evidence="1 2">
    <name type="scientific">Clostridium perfringens</name>
    <dbReference type="NCBI Taxonomy" id="1502"/>
    <lineage>
        <taxon>Bacteria</taxon>
        <taxon>Bacillati</taxon>
        <taxon>Bacillota</taxon>
        <taxon>Clostridia</taxon>
        <taxon>Eubacteriales</taxon>
        <taxon>Clostridiaceae</taxon>
        <taxon>Clostridium</taxon>
    </lineage>
</organism>
<evidence type="ECO:0008006" key="3">
    <source>
        <dbReference type="Google" id="ProtNLM"/>
    </source>
</evidence>
<comment type="caution">
    <text evidence="1">The sequence shown here is derived from an EMBL/GenBank/DDBJ whole genome shotgun (WGS) entry which is preliminary data.</text>
</comment>
<evidence type="ECO:0000313" key="2">
    <source>
        <dbReference type="Proteomes" id="UP001288778"/>
    </source>
</evidence>
<reference evidence="1" key="1">
    <citation type="submission" date="2019-11" db="EMBL/GenBank/DDBJ databases">
        <title>Characterization of Clostridium perfringens isolates from swine manure treated agricultural soils.</title>
        <authorList>
            <person name="Wushke S.T."/>
        </authorList>
    </citation>
    <scope>NUCLEOTIDE SEQUENCE</scope>
    <source>
        <strain evidence="1">X94</strain>
    </source>
</reference>
<evidence type="ECO:0000313" key="1">
    <source>
        <dbReference type="EMBL" id="MDZ4908425.1"/>
    </source>
</evidence>
<dbReference type="RefSeq" id="WP_198618909.1">
    <property type="nucleotide sequence ID" value="NZ_JACOHD010000004.1"/>
</dbReference>
<dbReference type="Proteomes" id="UP001288778">
    <property type="component" value="Unassembled WGS sequence"/>
</dbReference>
<name>A0AAW9HYK9_CLOPF</name>
<dbReference type="AlphaFoldDB" id="A0AAW9HYK9"/>